<keyword evidence="3" id="KW-1185">Reference proteome</keyword>
<protein>
    <submittedName>
        <fullName evidence="2">Lipocalin family protein</fullName>
    </submittedName>
</protein>
<dbReference type="RefSeq" id="WP_379982406.1">
    <property type="nucleotide sequence ID" value="NZ_JBHSFV010000018.1"/>
</dbReference>
<feature type="domain" description="Lipocalin-like" evidence="1">
    <location>
        <begin position="30"/>
        <end position="137"/>
    </location>
</feature>
<accession>A0ABV9I2A1</accession>
<comment type="caution">
    <text evidence="2">The sequence shown here is derived from an EMBL/GenBank/DDBJ whole genome shotgun (WGS) entry which is preliminary data.</text>
</comment>
<evidence type="ECO:0000313" key="3">
    <source>
        <dbReference type="Proteomes" id="UP001596043"/>
    </source>
</evidence>
<dbReference type="PROSITE" id="PS51257">
    <property type="entry name" value="PROKAR_LIPOPROTEIN"/>
    <property type="match status" value="1"/>
</dbReference>
<sequence>MKKQWLIAMCSLVLLSCGPSKTIKESKKTLKGTWTLNEISYDRTGIFNVTIFGDTSAECLEGSTWRFIPNNNFGNYEITDANCPTGKRYFVWSLPGTGENETAYDIILKPTDEKMKSTMDNKGFKLSISYLSDNQLQINQKVQLEGSPFTISMNFSKNLTQ</sequence>
<dbReference type="Proteomes" id="UP001596043">
    <property type="component" value="Unassembled WGS sequence"/>
</dbReference>
<dbReference type="EMBL" id="JBHSFV010000018">
    <property type="protein sequence ID" value="MFC4636323.1"/>
    <property type="molecule type" value="Genomic_DNA"/>
</dbReference>
<evidence type="ECO:0000313" key="2">
    <source>
        <dbReference type="EMBL" id="MFC4636323.1"/>
    </source>
</evidence>
<proteinExistence type="predicted"/>
<name>A0ABV9I2A1_9FLAO</name>
<organism evidence="2 3">
    <name type="scientific">Dokdonia ponticola</name>
    <dbReference type="NCBI Taxonomy" id="2041041"/>
    <lineage>
        <taxon>Bacteria</taxon>
        <taxon>Pseudomonadati</taxon>
        <taxon>Bacteroidota</taxon>
        <taxon>Flavobacteriia</taxon>
        <taxon>Flavobacteriales</taxon>
        <taxon>Flavobacteriaceae</taxon>
        <taxon>Dokdonia</taxon>
    </lineage>
</organism>
<dbReference type="InterPro" id="IPR024311">
    <property type="entry name" value="Lipocalin-like"/>
</dbReference>
<evidence type="ECO:0000259" key="1">
    <source>
        <dbReference type="Pfam" id="PF13648"/>
    </source>
</evidence>
<gene>
    <name evidence="2" type="ORF">ACFO3O_20620</name>
</gene>
<reference evidence="3" key="1">
    <citation type="journal article" date="2019" name="Int. J. Syst. Evol. Microbiol.">
        <title>The Global Catalogue of Microorganisms (GCM) 10K type strain sequencing project: providing services to taxonomists for standard genome sequencing and annotation.</title>
        <authorList>
            <consortium name="The Broad Institute Genomics Platform"/>
            <consortium name="The Broad Institute Genome Sequencing Center for Infectious Disease"/>
            <person name="Wu L."/>
            <person name="Ma J."/>
        </authorList>
    </citation>
    <scope>NUCLEOTIDE SEQUENCE [LARGE SCALE GENOMIC DNA]</scope>
    <source>
        <strain evidence="3">YJ-61-S</strain>
    </source>
</reference>
<dbReference type="Pfam" id="PF13648">
    <property type="entry name" value="Lipocalin_4"/>
    <property type="match status" value="1"/>
</dbReference>